<dbReference type="AlphaFoldDB" id="A0AAN6TGK1"/>
<comment type="caution">
    <text evidence="2">The sequence shown here is derived from an EMBL/GenBank/DDBJ whole genome shotgun (WGS) entry which is preliminary data.</text>
</comment>
<dbReference type="EMBL" id="MU853337">
    <property type="protein sequence ID" value="KAK4114033.1"/>
    <property type="molecule type" value="Genomic_DNA"/>
</dbReference>
<evidence type="ECO:0000256" key="1">
    <source>
        <dbReference type="SAM" id="MobiDB-lite"/>
    </source>
</evidence>
<proteinExistence type="predicted"/>
<reference evidence="2" key="1">
    <citation type="journal article" date="2023" name="Mol. Phylogenet. Evol.">
        <title>Genome-scale phylogeny and comparative genomics of the fungal order Sordariales.</title>
        <authorList>
            <person name="Hensen N."/>
            <person name="Bonometti L."/>
            <person name="Westerberg I."/>
            <person name="Brannstrom I.O."/>
            <person name="Guillou S."/>
            <person name="Cros-Aarteil S."/>
            <person name="Calhoun S."/>
            <person name="Haridas S."/>
            <person name="Kuo A."/>
            <person name="Mondo S."/>
            <person name="Pangilinan J."/>
            <person name="Riley R."/>
            <person name="LaButti K."/>
            <person name="Andreopoulos B."/>
            <person name="Lipzen A."/>
            <person name="Chen C."/>
            <person name="Yan M."/>
            <person name="Daum C."/>
            <person name="Ng V."/>
            <person name="Clum A."/>
            <person name="Steindorff A."/>
            <person name="Ohm R.A."/>
            <person name="Martin F."/>
            <person name="Silar P."/>
            <person name="Natvig D.O."/>
            <person name="Lalanne C."/>
            <person name="Gautier V."/>
            <person name="Ament-Velasquez S.L."/>
            <person name="Kruys A."/>
            <person name="Hutchinson M.I."/>
            <person name="Powell A.J."/>
            <person name="Barry K."/>
            <person name="Miller A.N."/>
            <person name="Grigoriev I.V."/>
            <person name="Debuchy R."/>
            <person name="Gladieux P."/>
            <person name="Hiltunen Thoren M."/>
            <person name="Johannesson H."/>
        </authorList>
    </citation>
    <scope>NUCLEOTIDE SEQUENCE</scope>
    <source>
        <strain evidence="2">CBS 508.74</strain>
    </source>
</reference>
<accession>A0AAN6TGK1</accession>
<dbReference type="GeneID" id="89934243"/>
<reference evidence="2" key="2">
    <citation type="submission" date="2023-05" db="EMBL/GenBank/DDBJ databases">
        <authorList>
            <consortium name="Lawrence Berkeley National Laboratory"/>
            <person name="Steindorff A."/>
            <person name="Hensen N."/>
            <person name="Bonometti L."/>
            <person name="Westerberg I."/>
            <person name="Brannstrom I.O."/>
            <person name="Guillou S."/>
            <person name="Cros-Aarteil S."/>
            <person name="Calhoun S."/>
            <person name="Haridas S."/>
            <person name="Kuo A."/>
            <person name="Mondo S."/>
            <person name="Pangilinan J."/>
            <person name="Riley R."/>
            <person name="Labutti K."/>
            <person name="Andreopoulos B."/>
            <person name="Lipzen A."/>
            <person name="Chen C."/>
            <person name="Yanf M."/>
            <person name="Daum C."/>
            <person name="Ng V."/>
            <person name="Clum A."/>
            <person name="Ohm R."/>
            <person name="Martin F."/>
            <person name="Silar P."/>
            <person name="Natvig D."/>
            <person name="Lalanne C."/>
            <person name="Gautier V."/>
            <person name="Ament-Velasquez S.L."/>
            <person name="Kruys A."/>
            <person name="Hutchinson M.I."/>
            <person name="Powell A.J."/>
            <person name="Barry K."/>
            <person name="Miller A.N."/>
            <person name="Grigoriev I.V."/>
            <person name="Debuchy R."/>
            <person name="Gladieux P."/>
            <person name="Thoren M.H."/>
            <person name="Johannesson H."/>
        </authorList>
    </citation>
    <scope>NUCLEOTIDE SEQUENCE</scope>
    <source>
        <strain evidence="2">CBS 508.74</strain>
    </source>
</reference>
<keyword evidence="3" id="KW-1185">Reference proteome</keyword>
<organism evidence="2 3">
    <name type="scientific">Canariomyces notabilis</name>
    <dbReference type="NCBI Taxonomy" id="2074819"/>
    <lineage>
        <taxon>Eukaryota</taxon>
        <taxon>Fungi</taxon>
        <taxon>Dikarya</taxon>
        <taxon>Ascomycota</taxon>
        <taxon>Pezizomycotina</taxon>
        <taxon>Sordariomycetes</taxon>
        <taxon>Sordariomycetidae</taxon>
        <taxon>Sordariales</taxon>
        <taxon>Chaetomiaceae</taxon>
        <taxon>Canariomyces</taxon>
    </lineage>
</organism>
<name>A0AAN6TGK1_9PEZI</name>
<protein>
    <submittedName>
        <fullName evidence="2">Uncharacterized protein</fullName>
    </submittedName>
</protein>
<evidence type="ECO:0000313" key="2">
    <source>
        <dbReference type="EMBL" id="KAK4114033.1"/>
    </source>
</evidence>
<sequence>MYYTQPSPLARSIYPILQLRLLYTHLWRCLPSTQLPSPEDFYTLTRTRIEKSPRVILPLLLSFFQSVFSFMQFICYFGPTFFPRLLFVLVLFLKQWRHIPLILQTAGPHLLPVCVYFSSYAISQRGKNSSSNPANRSFDRSINQSVNQPMEPEQASETDRYIGGYGWR</sequence>
<gene>
    <name evidence="2" type="ORF">N656DRAFT_566460</name>
</gene>
<dbReference type="RefSeq" id="XP_064671603.1">
    <property type="nucleotide sequence ID" value="XM_064810119.1"/>
</dbReference>
<feature type="region of interest" description="Disordered" evidence="1">
    <location>
        <begin position="146"/>
        <end position="168"/>
    </location>
</feature>
<evidence type="ECO:0000313" key="3">
    <source>
        <dbReference type="Proteomes" id="UP001302812"/>
    </source>
</evidence>
<dbReference type="Proteomes" id="UP001302812">
    <property type="component" value="Unassembled WGS sequence"/>
</dbReference>